<sequence>MFELIDSLEPDRLPWILQLAVTIYFPEERALNGHWNSRISYSIDSLRGPSSNTLFALCYCGTPRPLIQE</sequence>
<name>A0A1I7ZNN4_9BILA</name>
<proteinExistence type="predicted"/>
<reference evidence="2" key="1">
    <citation type="submission" date="2016-11" db="UniProtKB">
        <authorList>
            <consortium name="WormBaseParasite"/>
        </authorList>
    </citation>
    <scope>IDENTIFICATION</scope>
</reference>
<evidence type="ECO:0000313" key="1">
    <source>
        <dbReference type="Proteomes" id="UP000095287"/>
    </source>
</evidence>
<dbReference type="WBParaSite" id="L893_g27983.t1">
    <property type="protein sequence ID" value="L893_g27983.t1"/>
    <property type="gene ID" value="L893_g27983"/>
</dbReference>
<keyword evidence="1" id="KW-1185">Reference proteome</keyword>
<protein>
    <submittedName>
        <fullName evidence="2">Uncharacterized protein</fullName>
    </submittedName>
</protein>
<organism evidence="1 2">
    <name type="scientific">Steinernema glaseri</name>
    <dbReference type="NCBI Taxonomy" id="37863"/>
    <lineage>
        <taxon>Eukaryota</taxon>
        <taxon>Metazoa</taxon>
        <taxon>Ecdysozoa</taxon>
        <taxon>Nematoda</taxon>
        <taxon>Chromadorea</taxon>
        <taxon>Rhabditida</taxon>
        <taxon>Tylenchina</taxon>
        <taxon>Panagrolaimomorpha</taxon>
        <taxon>Strongyloidoidea</taxon>
        <taxon>Steinernematidae</taxon>
        <taxon>Steinernema</taxon>
    </lineage>
</organism>
<dbReference type="Proteomes" id="UP000095287">
    <property type="component" value="Unplaced"/>
</dbReference>
<evidence type="ECO:0000313" key="2">
    <source>
        <dbReference type="WBParaSite" id="L893_g27983.t1"/>
    </source>
</evidence>
<dbReference type="AlphaFoldDB" id="A0A1I7ZNN4"/>
<accession>A0A1I7ZNN4</accession>